<dbReference type="InterPro" id="IPR015797">
    <property type="entry name" value="NUDIX_hydrolase-like_dom_sf"/>
</dbReference>
<dbReference type="RefSeq" id="WP_015961349.1">
    <property type="nucleotide sequence ID" value="NZ_CP021281.1"/>
</dbReference>
<proteinExistence type="predicted"/>
<feature type="region of interest" description="Disordered" evidence="1">
    <location>
        <begin position="599"/>
        <end position="627"/>
    </location>
</feature>
<reference evidence="3 4" key="1">
    <citation type="submission" date="2018-08" db="EMBL/GenBank/DDBJ databases">
        <title>Genome Sequences of Legionella pneumophila subsp. pneumophila Isolates, Recovered from a Drinking Water System in a Large Builging.</title>
        <authorList>
            <person name="Gomez-Alvarez V."/>
            <person name="Boczek L."/>
            <person name="King D."/>
            <person name="Pemberton A."/>
            <person name="Pfaller S."/>
            <person name="Rodgers M."/>
            <person name="Santodomingo J."/>
            <person name="Revetta R."/>
        </authorList>
    </citation>
    <scope>NUCLEOTIDE SEQUENCE [LARGE SCALE GENOMIC DNA]</scope>
    <source>
        <strain evidence="3 4">L01C.1</strain>
    </source>
</reference>
<dbReference type="PROSITE" id="PS51462">
    <property type="entry name" value="NUDIX"/>
    <property type="match status" value="1"/>
</dbReference>
<accession>A0A3A6VJR3</accession>
<dbReference type="Gene3D" id="3.90.79.10">
    <property type="entry name" value="Nucleoside Triphosphate Pyrophosphohydrolase"/>
    <property type="match status" value="1"/>
</dbReference>
<protein>
    <submittedName>
        <fullName evidence="3">NUDIX hydrolase</fullName>
    </submittedName>
</protein>
<sequence>MAIKNLTNNRGISEILANIPQGDVLVLNIDDILVRNPVMEYGDTPTVLTDNNLPVVLRYLKETKHPVILLSTCDEKYNERTIAQLKNLDLSYDVLIHSKDKAGTLIECLKKISRSKRLHVFENDKSQLEAIDKAITEAQLNIKTTYYHYKPGTQLLTDSDKPKDFPENLSAIELGASLGGGTSSTYEVRDTSNLKAYVLKFGSSEVQIKVEALMNVLYQRLGVPVAHVQAYRSVNQVLAKSLNFEYGERTVQLAERLKPDQIQDEQIIIAQARRNFIVHAFIGNIDVAKLDNFIQTEGGEVRLIDSGACFIFRALGDLREEMSAEVSEIDSMRNHEINLSGALWFGDLSPEEIKRQVHDLINQRSTIEKTIWEVSQQLEIPSFVQRQLLSGFSNRLDNLAQRYGFATQRFAKRDKAAIAGKTAAGVMHIQRDKSGELFVLLSKRARHNWCDNFGGKSDIEDVSLAKTAQREAKEESNGVLDYSDRELAEAPFHDIITQAANGEQYLYRMYFIEGINPVDTTQLLDKEHESFHWVPLRNLQSALKTNSAVVEEEQITTQVKDINNEDVIIFPPLYAMLRQGPVNTLIDDLLLNSNFRTQSTQGLAEEPDSSEQSKKNPYRPVASPEQVETEIITTSIKKAKVLDEIKKKGHASSKNPKTLIKEDYQSENTGERILSQSELHLKAVMGDDFRVQESTAENIKRFLDKHNKGLSKEEKQRLINQAAEMIQYEKDNPERVFFYHGTNSDIAYAYAVYTAIYQILATNSGIGALRMDNPLFHKCLTIEEFISHFKNISESGKVSNYDSGYMESAISANLFLFGSHNVEGSNTIEYYTNNESATKTNLQNMLSASIQSMGVGVGLINQLIALAKEFPYQGQGALYQVSLPLELVDNYAYAAAPGGRLNPLLTESGETTNISQLLNEMTRGRVDKQYIESLQARLMTPPDAPITMRDYHWGKPSNQEMQDNFNHKIQKLAENIVFDIMKHQNQLNKLNSKLPLMRNLRDVYGQAGLNIGSNKITDELVIQLLESGDLESIKRITETHPEFKDKLLKSNKISYSEKTSHKNENKTLLERLLEIPNCQETVRAIYGEQFYEGRLDKLPFISVFFVIEKNKRMQFAIDHQDKIKDAQTLAHVLKELPEEKKLDFAGKCKDIIADSKSLNAVLENLPLDQRLDFASQCKKKIRDALDLANVLTKLPENKKLKFATTCEYKIGDATGLASVLFRLPEGERFQFAIDCEDRVRDSAELSEVSLHLPDEQRLEFIMRSEDKINDASDIRSVLLVLPYYQRLKFASRHENKIKNSYDLGSFLYGLFHDDKIDFVLKHENKIKDAQGLAYVLNNLPQENKINFARKHEDKIKDVAGVVSVLIELPQDEKISFAIKHEDKINNATELASVVYELPLTNRLDFAIKHENKIKDALEIAMVKDVLPKDKRLYFAARNEDRIKANEKQLSLSNNAKIHMSIVKIPADERKENILAVYRVLKNDDFLRNQDGTVSTIIKQIKEIVREIDSSKEVNITNAIMEIKKMIVNNKDNNHSENANYIINAFAKPSCCDFRKIREALSTNPAIYEIMNRKEFIAKNE</sequence>
<evidence type="ECO:0000256" key="1">
    <source>
        <dbReference type="SAM" id="MobiDB-lite"/>
    </source>
</evidence>
<keyword evidence="3" id="KW-0378">Hydrolase</keyword>
<organism evidence="3 4">
    <name type="scientific">Legionella pneumophila subsp. pneumophila</name>
    <dbReference type="NCBI Taxonomy" id="91891"/>
    <lineage>
        <taxon>Bacteria</taxon>
        <taxon>Pseudomonadati</taxon>
        <taxon>Pseudomonadota</taxon>
        <taxon>Gammaproteobacteria</taxon>
        <taxon>Legionellales</taxon>
        <taxon>Legionellaceae</taxon>
        <taxon>Legionella</taxon>
    </lineage>
</organism>
<dbReference type="Pfam" id="PF00293">
    <property type="entry name" value="NUDIX"/>
    <property type="match status" value="1"/>
</dbReference>
<dbReference type="EMBL" id="QWDR01000001">
    <property type="protein sequence ID" value="RJY34924.1"/>
    <property type="molecule type" value="Genomic_DNA"/>
</dbReference>
<name>A0A3A6VJR3_LEGPN</name>
<dbReference type="InterPro" id="IPR000086">
    <property type="entry name" value="NUDIX_hydrolase_dom"/>
</dbReference>
<dbReference type="GO" id="GO:0016787">
    <property type="term" value="F:hydrolase activity"/>
    <property type="evidence" value="ECO:0007669"/>
    <property type="project" value="UniProtKB-KW"/>
</dbReference>
<gene>
    <name evidence="3" type="ORF">D1H98_09225</name>
</gene>
<feature type="domain" description="Nudix hydrolase" evidence="2">
    <location>
        <begin position="420"/>
        <end position="556"/>
    </location>
</feature>
<comment type="caution">
    <text evidence="3">The sequence shown here is derived from an EMBL/GenBank/DDBJ whole genome shotgun (WGS) entry which is preliminary data.</text>
</comment>
<dbReference type="SUPFAM" id="SSF55811">
    <property type="entry name" value="Nudix"/>
    <property type="match status" value="1"/>
</dbReference>
<evidence type="ECO:0000259" key="2">
    <source>
        <dbReference type="PROSITE" id="PS51462"/>
    </source>
</evidence>
<dbReference type="Proteomes" id="UP000277145">
    <property type="component" value="Unassembled WGS sequence"/>
</dbReference>
<evidence type="ECO:0000313" key="4">
    <source>
        <dbReference type="Proteomes" id="UP000277145"/>
    </source>
</evidence>
<evidence type="ECO:0000313" key="3">
    <source>
        <dbReference type="EMBL" id="RJY34924.1"/>
    </source>
</evidence>